<comment type="catalytic activity">
    <reaction evidence="12">
        <text>O-phospho-L-threonyl-[protein] + H2O = L-threonyl-[protein] + phosphate</text>
        <dbReference type="Rhea" id="RHEA:47004"/>
        <dbReference type="Rhea" id="RHEA-COMP:11060"/>
        <dbReference type="Rhea" id="RHEA-COMP:11605"/>
        <dbReference type="ChEBI" id="CHEBI:15377"/>
        <dbReference type="ChEBI" id="CHEBI:30013"/>
        <dbReference type="ChEBI" id="CHEBI:43474"/>
        <dbReference type="ChEBI" id="CHEBI:61977"/>
        <dbReference type="EC" id="3.1.3.16"/>
    </reaction>
</comment>
<dbReference type="InterPro" id="IPR029021">
    <property type="entry name" value="Prot-tyrosine_phosphatase-like"/>
</dbReference>
<evidence type="ECO:0000256" key="7">
    <source>
        <dbReference type="ARBA" id="ARBA00022801"/>
    </source>
</evidence>
<keyword evidence="6" id="KW-0519">Myristate</keyword>
<dbReference type="InterPro" id="IPR020422">
    <property type="entry name" value="TYR_PHOSPHATASE_DUAL_dom"/>
</dbReference>
<dbReference type="PROSITE" id="PS50056">
    <property type="entry name" value="TYR_PHOSPHATASE_2"/>
    <property type="match status" value="1"/>
</dbReference>
<evidence type="ECO:0000256" key="13">
    <source>
        <dbReference type="ARBA" id="ARBA00051722"/>
    </source>
</evidence>
<evidence type="ECO:0000256" key="2">
    <source>
        <dbReference type="ARBA" id="ARBA00008601"/>
    </source>
</evidence>
<evidence type="ECO:0000313" key="18">
    <source>
        <dbReference type="Proteomes" id="UP000472261"/>
    </source>
</evidence>
<dbReference type="PANTHER" id="PTHR45948">
    <property type="entry name" value="DUAL SPECIFICITY PROTEIN PHOSPHATASE DDB_G0269404-RELATED"/>
    <property type="match status" value="1"/>
</dbReference>
<evidence type="ECO:0000256" key="12">
    <source>
        <dbReference type="ARBA" id="ARBA00048336"/>
    </source>
</evidence>
<evidence type="ECO:0000256" key="5">
    <source>
        <dbReference type="ARBA" id="ARBA00022475"/>
    </source>
</evidence>
<evidence type="ECO:0000256" key="9">
    <source>
        <dbReference type="ARBA" id="ARBA00023136"/>
    </source>
</evidence>
<accession>A0A669P2R4</accession>
<evidence type="ECO:0000256" key="6">
    <source>
        <dbReference type="ARBA" id="ARBA00022707"/>
    </source>
</evidence>
<dbReference type="PROSITE" id="PS00383">
    <property type="entry name" value="TYR_PHOSPHATASE_1"/>
    <property type="match status" value="1"/>
</dbReference>
<comment type="subcellular location">
    <subcellularLocation>
        <location evidence="1">Cell membrane</location>
        <topology evidence="1">Lipid-anchor</topology>
        <orientation evidence="1">Cytoplasmic side</orientation>
    </subcellularLocation>
</comment>
<evidence type="ECO:0000256" key="4">
    <source>
        <dbReference type="ARBA" id="ARBA00013081"/>
    </source>
</evidence>
<dbReference type="OMA" id="YIMAVTE"/>
<sequence>EGVGLCFGIPGFAFPDAKDLEQLSRNKITHIVSIHESPQPLLQVGSSARCQHADFCSSLHKHFKECISFIHQCRLQGGNCLVHCLAGISRSTTIVVAYVMAVTEMSSQEVLEAIRSVRPVANPNPGFKQQLEEFSGSAARKMRRHLKQRYGTSPFNDEEEIKALLPVGRGRASQAEGARQGLVPRARDIKSTAPFLLRVKRTFSCIPACLKAQSLNGGK</sequence>
<keyword evidence="7" id="KW-0378">Hydrolase</keyword>
<keyword evidence="5" id="KW-1003">Cell membrane</keyword>
<evidence type="ECO:0000259" key="16">
    <source>
        <dbReference type="PROSITE" id="PS50056"/>
    </source>
</evidence>
<dbReference type="GO" id="GO:0004725">
    <property type="term" value="F:protein tyrosine phosphatase activity"/>
    <property type="evidence" value="ECO:0007669"/>
    <property type="project" value="UniProtKB-EC"/>
</dbReference>
<evidence type="ECO:0000259" key="15">
    <source>
        <dbReference type="PROSITE" id="PS50054"/>
    </source>
</evidence>
<dbReference type="GO" id="GO:0005829">
    <property type="term" value="C:cytosol"/>
    <property type="evidence" value="ECO:0007669"/>
    <property type="project" value="TreeGrafter"/>
</dbReference>
<evidence type="ECO:0000256" key="10">
    <source>
        <dbReference type="ARBA" id="ARBA00023288"/>
    </source>
</evidence>
<keyword evidence="10" id="KW-0449">Lipoprotein</keyword>
<dbReference type="FunFam" id="3.90.190.10:FF:000052">
    <property type="entry name" value="Dual specificity phosphatase 15"/>
    <property type="match status" value="1"/>
</dbReference>
<dbReference type="SMART" id="SM00195">
    <property type="entry name" value="DSPc"/>
    <property type="match status" value="1"/>
</dbReference>
<evidence type="ECO:0000256" key="11">
    <source>
        <dbReference type="ARBA" id="ARBA00047761"/>
    </source>
</evidence>
<dbReference type="InterPro" id="IPR000340">
    <property type="entry name" value="Dual-sp_phosphatase_cat-dom"/>
</dbReference>
<comment type="catalytic activity">
    <reaction evidence="11">
        <text>O-phospho-L-seryl-[protein] + H2O = L-seryl-[protein] + phosphate</text>
        <dbReference type="Rhea" id="RHEA:20629"/>
        <dbReference type="Rhea" id="RHEA-COMP:9863"/>
        <dbReference type="Rhea" id="RHEA-COMP:11604"/>
        <dbReference type="ChEBI" id="CHEBI:15377"/>
        <dbReference type="ChEBI" id="CHEBI:29999"/>
        <dbReference type="ChEBI" id="CHEBI:43474"/>
        <dbReference type="ChEBI" id="CHEBI:83421"/>
        <dbReference type="EC" id="3.1.3.16"/>
    </reaction>
</comment>
<feature type="domain" description="Tyrosine specific protein phosphatases" evidence="16">
    <location>
        <begin position="61"/>
        <end position="119"/>
    </location>
</feature>
<dbReference type="GO" id="GO:0007165">
    <property type="term" value="P:signal transduction"/>
    <property type="evidence" value="ECO:0007669"/>
    <property type="project" value="TreeGrafter"/>
</dbReference>
<proteinExistence type="inferred from homology"/>
<evidence type="ECO:0000256" key="8">
    <source>
        <dbReference type="ARBA" id="ARBA00022912"/>
    </source>
</evidence>
<comment type="similarity">
    <text evidence="2">Belongs to the protein-tyrosine phosphatase family. Non-receptor class dual specificity subfamily.</text>
</comment>
<dbReference type="Gene3D" id="3.90.190.10">
    <property type="entry name" value="Protein tyrosine phosphatase superfamily"/>
    <property type="match status" value="1"/>
</dbReference>
<organism evidence="17 18">
    <name type="scientific">Phasianus colchicus</name>
    <name type="common">Common pheasant</name>
    <dbReference type="NCBI Taxonomy" id="9054"/>
    <lineage>
        <taxon>Eukaryota</taxon>
        <taxon>Metazoa</taxon>
        <taxon>Chordata</taxon>
        <taxon>Craniata</taxon>
        <taxon>Vertebrata</taxon>
        <taxon>Euteleostomi</taxon>
        <taxon>Archelosauria</taxon>
        <taxon>Archosauria</taxon>
        <taxon>Dinosauria</taxon>
        <taxon>Saurischia</taxon>
        <taxon>Theropoda</taxon>
        <taxon>Coelurosauria</taxon>
        <taxon>Aves</taxon>
        <taxon>Neognathae</taxon>
        <taxon>Galloanserae</taxon>
        <taxon>Galliformes</taxon>
        <taxon>Phasianidae</taxon>
        <taxon>Phasianinae</taxon>
        <taxon>Phasianus</taxon>
    </lineage>
</organism>
<dbReference type="SUPFAM" id="SSF52799">
    <property type="entry name" value="(Phosphotyrosine protein) phosphatases II"/>
    <property type="match status" value="1"/>
</dbReference>
<dbReference type="InterPro" id="IPR000387">
    <property type="entry name" value="Tyr_Pase_dom"/>
</dbReference>
<name>A0A669P2R4_PHACC</name>
<dbReference type="PROSITE" id="PS50054">
    <property type="entry name" value="TYR_PHOSPHATASE_DUAL"/>
    <property type="match status" value="1"/>
</dbReference>
<evidence type="ECO:0000313" key="17">
    <source>
        <dbReference type="Ensembl" id="ENSPCLP00000000408.1"/>
    </source>
</evidence>
<dbReference type="EC" id="3.1.3.16" evidence="4"/>
<evidence type="ECO:0000256" key="1">
    <source>
        <dbReference type="ARBA" id="ARBA00004342"/>
    </source>
</evidence>
<reference evidence="17" key="1">
    <citation type="submission" date="2025-08" db="UniProtKB">
        <authorList>
            <consortium name="Ensembl"/>
        </authorList>
    </citation>
    <scope>IDENTIFICATION</scope>
</reference>
<dbReference type="EC" id="3.1.3.48" evidence="3"/>
<dbReference type="GO" id="GO:0004722">
    <property type="term" value="F:protein serine/threonine phosphatase activity"/>
    <property type="evidence" value="ECO:0007669"/>
    <property type="project" value="UniProtKB-EC"/>
</dbReference>
<dbReference type="Proteomes" id="UP000472261">
    <property type="component" value="Unplaced"/>
</dbReference>
<dbReference type="InterPro" id="IPR016130">
    <property type="entry name" value="Tyr_Pase_AS"/>
</dbReference>
<dbReference type="Pfam" id="PF00782">
    <property type="entry name" value="DSPc"/>
    <property type="match status" value="1"/>
</dbReference>
<comment type="catalytic activity">
    <reaction evidence="13">
        <text>O-phospho-L-tyrosyl-[protein] + H2O = L-tyrosyl-[protein] + phosphate</text>
        <dbReference type="Rhea" id="RHEA:10684"/>
        <dbReference type="Rhea" id="RHEA-COMP:10136"/>
        <dbReference type="Rhea" id="RHEA-COMP:20101"/>
        <dbReference type="ChEBI" id="CHEBI:15377"/>
        <dbReference type="ChEBI" id="CHEBI:43474"/>
        <dbReference type="ChEBI" id="CHEBI:46858"/>
        <dbReference type="ChEBI" id="CHEBI:61978"/>
        <dbReference type="EC" id="3.1.3.48"/>
    </reaction>
</comment>
<evidence type="ECO:0000256" key="14">
    <source>
        <dbReference type="ARBA" id="ARBA00068799"/>
    </source>
</evidence>
<reference evidence="17" key="2">
    <citation type="submission" date="2025-09" db="UniProtKB">
        <authorList>
            <consortium name="Ensembl"/>
        </authorList>
    </citation>
    <scope>IDENTIFICATION</scope>
</reference>
<keyword evidence="9" id="KW-0472">Membrane</keyword>
<protein>
    <recommendedName>
        <fullName evidence="14">Dual specificity protein phosphatase 15</fullName>
        <ecNumber evidence="4">3.1.3.16</ecNumber>
        <ecNumber evidence="3">3.1.3.48</ecNumber>
    </recommendedName>
</protein>
<dbReference type="AlphaFoldDB" id="A0A669P2R4"/>
<keyword evidence="18" id="KW-1185">Reference proteome</keyword>
<dbReference type="PANTHER" id="PTHR45948:SF4">
    <property type="entry name" value="DUAL SPECIFICITY PROTEIN PHOSPHATASE 15"/>
    <property type="match status" value="1"/>
</dbReference>
<dbReference type="GO" id="GO:0005886">
    <property type="term" value="C:plasma membrane"/>
    <property type="evidence" value="ECO:0007669"/>
    <property type="project" value="UniProtKB-SubCell"/>
</dbReference>
<evidence type="ECO:0000256" key="3">
    <source>
        <dbReference type="ARBA" id="ARBA00013064"/>
    </source>
</evidence>
<dbReference type="Ensembl" id="ENSPCLT00000000531.1">
    <property type="protein sequence ID" value="ENSPCLP00000000408.1"/>
    <property type="gene ID" value="ENSPCLG00000000346.1"/>
</dbReference>
<feature type="domain" description="Tyrosine-protein phosphatase" evidence="15">
    <location>
        <begin position="1"/>
        <end position="140"/>
    </location>
</feature>
<keyword evidence="8" id="KW-0904">Protein phosphatase</keyword>